<dbReference type="InterPro" id="IPR056101">
    <property type="entry name" value="DUF7684"/>
</dbReference>
<dbReference type="Proteomes" id="UP001549691">
    <property type="component" value="Unassembled WGS sequence"/>
</dbReference>
<accession>A0ABV2TFD0</accession>
<keyword evidence="3" id="KW-1185">Reference proteome</keyword>
<name>A0ABV2TFD0_9RHOO</name>
<organism evidence="2 3">
    <name type="scientific">Uliginosibacterium flavum</name>
    <dbReference type="NCBI Taxonomy" id="1396831"/>
    <lineage>
        <taxon>Bacteria</taxon>
        <taxon>Pseudomonadati</taxon>
        <taxon>Pseudomonadota</taxon>
        <taxon>Betaproteobacteria</taxon>
        <taxon>Rhodocyclales</taxon>
        <taxon>Zoogloeaceae</taxon>
        <taxon>Uliginosibacterium</taxon>
    </lineage>
</organism>
<reference evidence="2 3" key="1">
    <citation type="submission" date="2024-07" db="EMBL/GenBank/DDBJ databases">
        <title>Uliginosibacterium flavum JJ3220;KACC:17644.</title>
        <authorList>
            <person name="Kim M.K."/>
        </authorList>
    </citation>
    <scope>NUCLEOTIDE SEQUENCE [LARGE SCALE GENOMIC DNA]</scope>
    <source>
        <strain evidence="2 3">KACC:17644</strain>
    </source>
</reference>
<protein>
    <recommendedName>
        <fullName evidence="1">DUF7684 domain-containing protein</fullName>
    </recommendedName>
</protein>
<dbReference type="EMBL" id="JBEWZI010000001">
    <property type="protein sequence ID" value="MET7012616.1"/>
    <property type="molecule type" value="Genomic_DNA"/>
</dbReference>
<gene>
    <name evidence="2" type="ORF">ABXR19_00325</name>
</gene>
<dbReference type="RefSeq" id="WP_354599080.1">
    <property type="nucleotide sequence ID" value="NZ_JBEWZI010000001.1"/>
</dbReference>
<dbReference type="Pfam" id="PF24733">
    <property type="entry name" value="DUF7684"/>
    <property type="match status" value="1"/>
</dbReference>
<evidence type="ECO:0000313" key="3">
    <source>
        <dbReference type="Proteomes" id="UP001549691"/>
    </source>
</evidence>
<evidence type="ECO:0000313" key="2">
    <source>
        <dbReference type="EMBL" id="MET7012616.1"/>
    </source>
</evidence>
<comment type="caution">
    <text evidence="2">The sequence shown here is derived from an EMBL/GenBank/DDBJ whole genome shotgun (WGS) entry which is preliminary data.</text>
</comment>
<sequence length="99" mass="10827">MAKCVVLHSLSKYSVVHEPVLRELLTGKPDLFAVTGVDCQAWEDAMDWLCVDLDVSNALPGAFCNTTSHPGEALPDVVAFAEQWCSLNGWPVDVRVVEI</sequence>
<proteinExistence type="predicted"/>
<feature type="domain" description="DUF7684" evidence="1">
    <location>
        <begin position="31"/>
        <end position="90"/>
    </location>
</feature>
<evidence type="ECO:0000259" key="1">
    <source>
        <dbReference type="Pfam" id="PF24733"/>
    </source>
</evidence>